<gene>
    <name evidence="1" type="ORF">QC761_400303</name>
</gene>
<proteinExistence type="predicted"/>
<accession>A0ABR0FI38</accession>
<sequence>MCNAVYARVTLSPDSTIWASHSPSPSLSSTHCQGPAGRPPCLGRCVGGFQEANDQRRPTRGANFRHQRRCVGLVREHQAEGTKE</sequence>
<evidence type="ECO:0000313" key="1">
    <source>
        <dbReference type="EMBL" id="KAK4642744.1"/>
    </source>
</evidence>
<evidence type="ECO:0000313" key="2">
    <source>
        <dbReference type="Proteomes" id="UP001322138"/>
    </source>
</evidence>
<dbReference type="EMBL" id="JAFFGZ010000006">
    <property type="protein sequence ID" value="KAK4642744.1"/>
    <property type="molecule type" value="Genomic_DNA"/>
</dbReference>
<dbReference type="GeneID" id="87897797"/>
<keyword evidence="2" id="KW-1185">Reference proteome</keyword>
<protein>
    <submittedName>
        <fullName evidence="1">Uncharacterized protein</fullName>
    </submittedName>
</protein>
<dbReference type="RefSeq" id="XP_062731720.1">
    <property type="nucleotide sequence ID" value="XM_062878315.1"/>
</dbReference>
<name>A0ABR0FI38_9PEZI</name>
<reference evidence="1 2" key="1">
    <citation type="journal article" date="2023" name="bioRxiv">
        <title>High-quality genome assemblies of four members of thePodospora anserinaspecies complex.</title>
        <authorList>
            <person name="Ament-Velasquez S.L."/>
            <person name="Vogan A.A."/>
            <person name="Wallerman O."/>
            <person name="Hartmann F."/>
            <person name="Gautier V."/>
            <person name="Silar P."/>
            <person name="Giraud T."/>
            <person name="Johannesson H."/>
        </authorList>
    </citation>
    <scope>NUCLEOTIDE SEQUENCE [LARGE SCALE GENOMIC DNA]</scope>
    <source>
        <strain evidence="1 2">CBS 112042</strain>
    </source>
</reference>
<comment type="caution">
    <text evidence="1">The sequence shown here is derived from an EMBL/GenBank/DDBJ whole genome shotgun (WGS) entry which is preliminary data.</text>
</comment>
<organism evidence="1 2">
    <name type="scientific">Podospora bellae-mahoneyi</name>
    <dbReference type="NCBI Taxonomy" id="2093777"/>
    <lineage>
        <taxon>Eukaryota</taxon>
        <taxon>Fungi</taxon>
        <taxon>Dikarya</taxon>
        <taxon>Ascomycota</taxon>
        <taxon>Pezizomycotina</taxon>
        <taxon>Sordariomycetes</taxon>
        <taxon>Sordariomycetidae</taxon>
        <taxon>Sordariales</taxon>
        <taxon>Podosporaceae</taxon>
        <taxon>Podospora</taxon>
    </lineage>
</organism>
<dbReference type="Proteomes" id="UP001322138">
    <property type="component" value="Unassembled WGS sequence"/>
</dbReference>